<keyword evidence="2" id="KW-1185">Reference proteome</keyword>
<organism evidence="1 2">
    <name type="scientific">Shewanella holmiensis</name>
    <dbReference type="NCBI Taxonomy" id="2952222"/>
    <lineage>
        <taxon>Bacteria</taxon>
        <taxon>Pseudomonadati</taxon>
        <taxon>Pseudomonadota</taxon>
        <taxon>Gammaproteobacteria</taxon>
        <taxon>Alteromonadales</taxon>
        <taxon>Shewanellaceae</taxon>
        <taxon>Shewanella</taxon>
    </lineage>
</organism>
<name>A0A9X2WJ20_9GAMM</name>
<evidence type="ECO:0000313" key="2">
    <source>
        <dbReference type="Proteomes" id="UP001155546"/>
    </source>
</evidence>
<dbReference type="PANTHER" id="PTHR39166:SF1">
    <property type="entry name" value="BLL1166 PROTEIN"/>
    <property type="match status" value="1"/>
</dbReference>
<dbReference type="AlphaFoldDB" id="A0A9X2WJ20"/>
<dbReference type="InterPro" id="IPR009267">
    <property type="entry name" value="NTP_transf_6"/>
</dbReference>
<proteinExistence type="predicted"/>
<dbReference type="PANTHER" id="PTHR39166">
    <property type="entry name" value="BLL1166 PROTEIN"/>
    <property type="match status" value="1"/>
</dbReference>
<gene>
    <name evidence="1" type="ORF">NE535_00660</name>
</gene>
<dbReference type="Proteomes" id="UP001155546">
    <property type="component" value="Unassembled WGS sequence"/>
</dbReference>
<sequence length="219" mass="25395">MLTDDKTPLSNNHSSQTQLALLTTWFEQDEMRMQALTACSVVFNRLNIKDWAIAAGFVRNLVWDKLHGFATSALNDIDVIYFCASDLSEHTELFIQQLLNDIITLNWSVKNQARMHIRNGDAPYLCCLDAMEYWPEKQTAVAVKLIDSIVNEQHYSVQLTTVDAFHPPLKLMFIFAFGIEHLFNLTLSHNPRRLLTVFEQRVGQKQWLIRYPQLIINRN</sequence>
<dbReference type="RefSeq" id="WP_261296943.1">
    <property type="nucleotide sequence ID" value="NZ_JAMTCD010000001.1"/>
</dbReference>
<reference evidence="1" key="1">
    <citation type="journal article" date="2023" name="Int. J. Syst. Evol. Microbiol.">
        <title>&lt;i&gt;Shewanella septentrionalis&lt;/i&gt; sp. nov. and &lt;i&gt;Shewanella holmiensis&lt;/i&gt; sp. nov., isolated from Baltic Sea water and sediments.</title>
        <authorList>
            <person name="Martin-Rodriguez A.J."/>
            <person name="Thorell K."/>
            <person name="Joffre E."/>
            <person name="Jensie-Markopoulos S."/>
            <person name="Moore E.R.B."/>
            <person name="Sjoling A."/>
        </authorList>
    </citation>
    <scope>NUCLEOTIDE SEQUENCE</scope>
    <source>
        <strain evidence="1">SP1S2-7</strain>
    </source>
</reference>
<protein>
    <submittedName>
        <fullName evidence="1">Nucleotidyltransferase family protein</fullName>
    </submittedName>
</protein>
<accession>A0A9X2WJ20</accession>
<dbReference type="EMBL" id="JAMTCD010000001">
    <property type="protein sequence ID" value="MCT7940312.1"/>
    <property type="molecule type" value="Genomic_DNA"/>
</dbReference>
<evidence type="ECO:0000313" key="1">
    <source>
        <dbReference type="EMBL" id="MCT7940312.1"/>
    </source>
</evidence>
<comment type="caution">
    <text evidence="1">The sequence shown here is derived from an EMBL/GenBank/DDBJ whole genome shotgun (WGS) entry which is preliminary data.</text>
</comment>
<dbReference type="Pfam" id="PF06042">
    <property type="entry name" value="NTP_transf_6"/>
    <property type="match status" value="1"/>
</dbReference>